<dbReference type="Pfam" id="PF12720">
    <property type="entry name" value="DUF3807"/>
    <property type="match status" value="1"/>
</dbReference>
<name>A0A9N9VSE9_9HYPO</name>
<dbReference type="InterPro" id="IPR024526">
    <property type="entry name" value="DUF3807"/>
</dbReference>
<evidence type="ECO:0000256" key="2">
    <source>
        <dbReference type="SAM" id="MobiDB-lite"/>
    </source>
</evidence>
<comment type="caution">
    <text evidence="3">The sequence shown here is derived from an EMBL/GenBank/DDBJ whole genome shotgun (WGS) entry which is preliminary data.</text>
</comment>
<dbReference type="OrthoDB" id="5335351at2759"/>
<feature type="compositionally biased region" description="Low complexity" evidence="2">
    <location>
        <begin position="285"/>
        <end position="296"/>
    </location>
</feature>
<dbReference type="EMBL" id="CABFNQ020000740">
    <property type="protein sequence ID" value="CAH0029542.1"/>
    <property type="molecule type" value="Genomic_DNA"/>
</dbReference>
<feature type="coiled-coil region" evidence="1">
    <location>
        <begin position="64"/>
        <end position="91"/>
    </location>
</feature>
<reference evidence="3" key="1">
    <citation type="submission" date="2021-10" db="EMBL/GenBank/DDBJ databases">
        <authorList>
            <person name="Piombo E."/>
        </authorList>
    </citation>
    <scope>NUCLEOTIDE SEQUENCE</scope>
</reference>
<feature type="compositionally biased region" description="Basic and acidic residues" evidence="2">
    <location>
        <begin position="308"/>
        <end position="321"/>
    </location>
</feature>
<evidence type="ECO:0000256" key="1">
    <source>
        <dbReference type="SAM" id="Coils"/>
    </source>
</evidence>
<keyword evidence="1" id="KW-0175">Coiled coil</keyword>
<evidence type="ECO:0000313" key="3">
    <source>
        <dbReference type="EMBL" id="CAH0029542.1"/>
    </source>
</evidence>
<feature type="compositionally biased region" description="Basic and acidic residues" evidence="2">
    <location>
        <begin position="41"/>
        <end position="50"/>
    </location>
</feature>
<dbReference type="PANTHER" id="PTHR40642">
    <property type="entry name" value="YALI0F31295P"/>
    <property type="match status" value="1"/>
</dbReference>
<evidence type="ECO:0000313" key="4">
    <source>
        <dbReference type="Proteomes" id="UP000696573"/>
    </source>
</evidence>
<feature type="compositionally biased region" description="Basic and acidic residues" evidence="2">
    <location>
        <begin position="259"/>
        <end position="284"/>
    </location>
</feature>
<accession>A0A9N9VSE9</accession>
<protein>
    <submittedName>
        <fullName evidence="3">Uncharacterized protein</fullName>
    </submittedName>
</protein>
<keyword evidence="4" id="KW-1185">Reference proteome</keyword>
<sequence length="334" mass="38116">MDSPQGSPNGTEPKSSSQTNNTSVKNTQNPSLSQARTPPLEVKRIEKESSSEPEFPEMPPSFDWEDFEKRYEEALREMGQAEQDIFKEAENLSKVSPVPYVGTDSSDLGILSGWNQYFRTWAAAASSHDDERAAKRLQTRRRFVNISEEKMAQKQQHYSKDRTPLNHSNPTALELPAVSSDDFAAFFQEHFAEEAVSQFGIEFLDSDGAHTFANPELLGGWEEEVEDDLGYYEDGVKRTLTDEQIEIFRHSELQELRRQRIKQENKKKEVPSPLRDDLAHHREGSISQPSPSAASSWNKKKKKGTKRQPAEPKPDLRKRTWDVVEKGLDSLDYD</sequence>
<dbReference type="AlphaFoldDB" id="A0A9N9VSE9"/>
<feature type="compositionally biased region" description="Polar residues" evidence="2">
    <location>
        <begin position="1"/>
        <end position="36"/>
    </location>
</feature>
<dbReference type="PANTHER" id="PTHR40642:SF1">
    <property type="entry name" value="YALI0F31295P"/>
    <property type="match status" value="1"/>
</dbReference>
<gene>
    <name evidence="3" type="ORF">CRHIZ90672A_00003107</name>
</gene>
<organism evidence="3 4">
    <name type="scientific">Clonostachys rhizophaga</name>
    <dbReference type="NCBI Taxonomy" id="160324"/>
    <lineage>
        <taxon>Eukaryota</taxon>
        <taxon>Fungi</taxon>
        <taxon>Dikarya</taxon>
        <taxon>Ascomycota</taxon>
        <taxon>Pezizomycotina</taxon>
        <taxon>Sordariomycetes</taxon>
        <taxon>Hypocreomycetidae</taxon>
        <taxon>Hypocreales</taxon>
        <taxon>Bionectriaceae</taxon>
        <taxon>Clonostachys</taxon>
    </lineage>
</organism>
<dbReference type="Proteomes" id="UP000696573">
    <property type="component" value="Unassembled WGS sequence"/>
</dbReference>
<feature type="region of interest" description="Disordered" evidence="2">
    <location>
        <begin position="1"/>
        <end position="63"/>
    </location>
</feature>
<proteinExistence type="predicted"/>
<feature type="region of interest" description="Disordered" evidence="2">
    <location>
        <begin position="259"/>
        <end position="321"/>
    </location>
</feature>